<dbReference type="OrthoDB" id="9808544at2"/>
<dbReference type="RefSeq" id="WP_072506619.1">
    <property type="nucleotide sequence ID" value="NZ_CP016365.1"/>
</dbReference>
<geneLocation type="plasmid" evidence="3">
    <name>pp97_a</name>
</geneLocation>
<dbReference type="GO" id="GO:0008933">
    <property type="term" value="F:peptidoglycan lytic transglycosylase activity"/>
    <property type="evidence" value="ECO:0007669"/>
    <property type="project" value="TreeGrafter"/>
</dbReference>
<dbReference type="SUPFAM" id="SSF47090">
    <property type="entry name" value="PGBD-like"/>
    <property type="match status" value="1"/>
</dbReference>
<evidence type="ECO:0000259" key="1">
    <source>
        <dbReference type="Pfam" id="PF13406"/>
    </source>
</evidence>
<accession>A0A1L3I9V9</accession>
<dbReference type="InterPro" id="IPR043426">
    <property type="entry name" value="MltB-like"/>
</dbReference>
<dbReference type="InterPro" id="IPR036365">
    <property type="entry name" value="PGBD-like_sf"/>
</dbReference>
<keyword evidence="2" id="KW-0614">Plasmid</keyword>
<gene>
    <name evidence="2" type="ORF">PhaeoP97_03628</name>
</gene>
<keyword evidence="3" id="KW-1185">Reference proteome</keyword>
<sequence length="413" mass="45107">MLLRLLYLLLFCILPIGPVIALDRAKVERQFQGWLVQEIWPEAKAAGVRRGTFDAAFSGVSLNWKLPDLVPPGSSGTAPRRQRQAEFGAPGRYFNRASVDGAATMGRRMAKRHAAVLARVEQKTGVPGRIILAIWGRESGYGQVAIPHNVFEVLGTKGFMSRRADYFRKELIAALQIAEAGHAPKATMKSSWAGALGQPQFMPTSFLEFAVDGDGDGRADIWRSEADTIASIGGYLARHGWDKTRDWGFEVQVPATVSCALEGPDQGQSIRKWEALGITRSSGRPFPAHERVGKAYLMMPAGTNGPAFLVTPNFSVLKEYNKSDLYALFVGHVGDRIQFGVKDFTGRWGKVDSMLRSDVAAMQRGLEALGHDVGGADGLAGFRTRRSIGRWQEASGRAATCFPSMAMRDVLAH</sequence>
<dbReference type="SUPFAM" id="SSF53955">
    <property type="entry name" value="Lysozyme-like"/>
    <property type="match status" value="1"/>
</dbReference>
<dbReference type="Pfam" id="PF13406">
    <property type="entry name" value="SLT_2"/>
    <property type="match status" value="1"/>
</dbReference>
<dbReference type="InterPro" id="IPR011970">
    <property type="entry name" value="MltB_2"/>
</dbReference>
<protein>
    <submittedName>
        <fullName evidence="2">Putative lytic murein transglycosylase</fullName>
    </submittedName>
</protein>
<dbReference type="GO" id="GO:0009253">
    <property type="term" value="P:peptidoglycan catabolic process"/>
    <property type="evidence" value="ECO:0007669"/>
    <property type="project" value="TreeGrafter"/>
</dbReference>
<dbReference type="CDD" id="cd13399">
    <property type="entry name" value="Slt35-like"/>
    <property type="match status" value="1"/>
</dbReference>
<dbReference type="InterPro" id="IPR023346">
    <property type="entry name" value="Lysozyme-like_dom_sf"/>
</dbReference>
<dbReference type="AlphaFoldDB" id="A0A1L3I9V9"/>
<dbReference type="PANTHER" id="PTHR30163:SF8">
    <property type="entry name" value="LYTIC MUREIN TRANSGLYCOSYLASE"/>
    <property type="match status" value="1"/>
</dbReference>
<proteinExistence type="predicted"/>
<dbReference type="KEGG" id="php:PhaeoP97_03628"/>
<feature type="domain" description="Transglycosylase SLT" evidence="1">
    <location>
        <begin position="31"/>
        <end position="335"/>
    </location>
</feature>
<dbReference type="NCBIfam" id="TIGR02283">
    <property type="entry name" value="MltB_2"/>
    <property type="match status" value="1"/>
</dbReference>
<dbReference type="Gene3D" id="1.10.530.10">
    <property type="match status" value="1"/>
</dbReference>
<dbReference type="PANTHER" id="PTHR30163">
    <property type="entry name" value="MEMBRANE-BOUND LYTIC MUREIN TRANSGLYCOSYLASE B"/>
    <property type="match status" value="1"/>
</dbReference>
<reference evidence="3" key="1">
    <citation type="submission" date="2016-07" db="EMBL/GenBank/DDBJ databases">
        <title>Phaeobacter portensis sp. nov., a tropodithietic acid producing bacterium isolated from a German harbor.</title>
        <authorList>
            <person name="Freese H.M."/>
            <person name="Bunk B."/>
            <person name="Breider S."/>
            <person name="Brinkhoff T."/>
        </authorList>
    </citation>
    <scope>NUCLEOTIDE SEQUENCE [LARGE SCALE GENOMIC DNA]</scope>
    <source>
        <strain evidence="3">P97</strain>
        <plasmid evidence="3">pp97_a</plasmid>
    </source>
</reference>
<dbReference type="InterPro" id="IPR031304">
    <property type="entry name" value="SLT_2"/>
</dbReference>
<organism evidence="2 3">
    <name type="scientific">Phaeobacter porticola</name>
    <dbReference type="NCBI Taxonomy" id="1844006"/>
    <lineage>
        <taxon>Bacteria</taxon>
        <taxon>Pseudomonadati</taxon>
        <taxon>Pseudomonadota</taxon>
        <taxon>Alphaproteobacteria</taxon>
        <taxon>Rhodobacterales</taxon>
        <taxon>Roseobacteraceae</taxon>
        <taxon>Phaeobacter</taxon>
    </lineage>
</organism>
<dbReference type="Gene3D" id="1.10.8.350">
    <property type="entry name" value="Bacterial muramidase"/>
    <property type="match status" value="1"/>
</dbReference>
<evidence type="ECO:0000313" key="3">
    <source>
        <dbReference type="Proteomes" id="UP000183859"/>
    </source>
</evidence>
<evidence type="ECO:0000313" key="2">
    <source>
        <dbReference type="EMBL" id="APG48980.1"/>
    </source>
</evidence>
<dbReference type="Proteomes" id="UP000183859">
    <property type="component" value="Plasmid pP97_a"/>
</dbReference>
<dbReference type="EMBL" id="CP016365">
    <property type="protein sequence ID" value="APG48980.1"/>
    <property type="molecule type" value="Genomic_DNA"/>
</dbReference>
<name>A0A1L3I9V9_9RHOB</name>